<dbReference type="Pfam" id="PF22922">
    <property type="entry name" value="GAF_NLP"/>
    <property type="match status" value="1"/>
</dbReference>
<dbReference type="OMA" id="MENMSGM"/>
<feature type="compositionally biased region" description="Polar residues" evidence="5">
    <location>
        <begin position="529"/>
        <end position="541"/>
    </location>
</feature>
<dbReference type="InterPro" id="IPR003035">
    <property type="entry name" value="RWP-RK_dom"/>
</dbReference>
<dbReference type="PROSITE" id="PS51745">
    <property type="entry name" value="PB1"/>
    <property type="match status" value="1"/>
</dbReference>
<feature type="domain" description="RWP-RK" evidence="6">
    <location>
        <begin position="553"/>
        <end position="636"/>
    </location>
</feature>
<dbReference type="OrthoDB" id="6270329at2759"/>
<dbReference type="STRING" id="1590841.A0A2R6RMF5"/>
<sequence length="886" mass="98447">MMDNGDFPPNTMLADSANMDLDCIDELLLEGCWLEMETTQGSEFLNRSPSTSSPLFDSSFIWPSFEASNGEPSVNPLQNNAQQERQRSSFPENLTTSEPQVQNLTKTSSPSHNLLDLSGCSDLSGRFWIGPKANSGPGSSVMDRLIRALGYIKDSTRNKDALIQLWVPVNSGGRRFLTTNDQPFFLDFNSPGLASYRDISVNYQFPTEENSKEIVGLPGRVFKGKVPEWSPDVRFFRNDEFARVDHAQQCGIRGTLALPVFEQGSLNCLGVIEVVMTTQKANCRPEFESVCKALEAVDLRSSEVSNGQNVKAYNGSSQAALPEILEVLRSACGTHQLPLAQTWVPCTQQGKEGSRHSDENHTRCVSTVDSACYVTDLRMQDFQEACSEHHLLKGEGVAGQAFMTNQPCFSSDVTSFTKTEYPLSHHAKFFGLRAAVAIRLRSIYTGTADFVLEFFLPVDCTAFEEQRKMLASLSIIIQRVCRSLRIITDKELEEENKAIRESGNAVPLFQEKPSEASPKKSLDFKKSQQDPSLRASVSFSGDHSSFGEGRFLNAEKAGERRFAKAEKTITLQTLRQYFSGSLKDAAKSLGVCPTTLKRICRQHGIKRWPSRKIKKVGHSLQRLQTVMDSVQGGSGAFQIESFYSNFPDLASPNMSRISPFSTSKPDYQSKLPNVQPKSGTFSPQAAASKSLSSSCSHSSSSSKCCSSKTQPNASTLNTIGGEDQVAKETPGNSVLKRARSEVKLHVSSDEVQKTLPRSQSHKSLIEHRKSEKRPPVPRSGGQSQKQDALRIKVTYEEEKIRFRMQNKWAYKNLLQEIARRFAIDDTNGFHLKYLDDEFDWVSLTCDADLEECIDLCRLTQTHTIKLSLFQNPQQHSGSSFGSSSPS</sequence>
<dbReference type="Pfam" id="PF02042">
    <property type="entry name" value="RWP-RK"/>
    <property type="match status" value="1"/>
</dbReference>
<feature type="compositionally biased region" description="Basic and acidic residues" evidence="5">
    <location>
        <begin position="763"/>
        <end position="774"/>
    </location>
</feature>
<feature type="compositionally biased region" description="Polar residues" evidence="5">
    <location>
        <begin position="709"/>
        <end position="718"/>
    </location>
</feature>
<feature type="compositionally biased region" description="Low complexity" evidence="5">
    <location>
        <begin position="699"/>
        <end position="708"/>
    </location>
</feature>
<dbReference type="InterPro" id="IPR000270">
    <property type="entry name" value="PB1_dom"/>
</dbReference>
<dbReference type="InterPro" id="IPR055081">
    <property type="entry name" value="NLP1-9_GAF"/>
</dbReference>
<dbReference type="GO" id="GO:0003677">
    <property type="term" value="F:DNA binding"/>
    <property type="evidence" value="ECO:0007669"/>
    <property type="project" value="UniProtKB-KW"/>
</dbReference>
<gene>
    <name evidence="8" type="ORF">CEY00_Acc04488</name>
</gene>
<evidence type="ECO:0000313" key="8">
    <source>
        <dbReference type="EMBL" id="PSS31192.1"/>
    </source>
</evidence>
<dbReference type="InterPro" id="IPR053793">
    <property type="entry name" value="PB1-like"/>
</dbReference>
<dbReference type="SMART" id="SM00666">
    <property type="entry name" value="PB1"/>
    <property type="match status" value="1"/>
</dbReference>
<keyword evidence="4" id="KW-0539">Nucleus</keyword>
<keyword evidence="2" id="KW-0238">DNA-binding</keyword>
<proteinExistence type="predicted"/>
<dbReference type="InterPro" id="IPR034891">
    <property type="entry name" value="PB1_NLP"/>
</dbReference>
<feature type="compositionally biased region" description="Basic and acidic residues" evidence="5">
    <location>
        <begin position="738"/>
        <end position="752"/>
    </location>
</feature>
<dbReference type="AlphaFoldDB" id="A0A2R6RMF5"/>
<keyword evidence="1" id="KW-0805">Transcription regulation</keyword>
<evidence type="ECO:0000259" key="6">
    <source>
        <dbReference type="PROSITE" id="PS51519"/>
    </source>
</evidence>
<dbReference type="FunCoup" id="A0A2R6RMF5">
    <property type="interactions" value="2198"/>
</dbReference>
<reference evidence="8 9" key="1">
    <citation type="submission" date="2017-07" db="EMBL/GenBank/DDBJ databases">
        <title>An improved, manually edited Actinidia chinensis var. chinensis (kiwifruit) genome highlights the challenges associated with draft genomes and gene prediction in plants.</title>
        <authorList>
            <person name="Pilkington S."/>
            <person name="Crowhurst R."/>
            <person name="Hilario E."/>
            <person name="Nardozza S."/>
            <person name="Fraser L."/>
            <person name="Peng Y."/>
            <person name="Gunaseelan K."/>
            <person name="Simpson R."/>
            <person name="Tahir J."/>
            <person name="Deroles S."/>
            <person name="Templeton K."/>
            <person name="Luo Z."/>
            <person name="Davy M."/>
            <person name="Cheng C."/>
            <person name="Mcneilage M."/>
            <person name="Scaglione D."/>
            <person name="Liu Y."/>
            <person name="Zhang Q."/>
            <person name="Datson P."/>
            <person name="De Silva N."/>
            <person name="Gardiner S."/>
            <person name="Bassett H."/>
            <person name="Chagne D."/>
            <person name="Mccallum J."/>
            <person name="Dzierzon H."/>
            <person name="Deng C."/>
            <person name="Wang Y.-Y."/>
            <person name="Barron N."/>
            <person name="Manako K."/>
            <person name="Bowen J."/>
            <person name="Foster T."/>
            <person name="Erridge Z."/>
            <person name="Tiffin H."/>
            <person name="Waite C."/>
            <person name="Davies K."/>
            <person name="Grierson E."/>
            <person name="Laing W."/>
            <person name="Kirk R."/>
            <person name="Chen X."/>
            <person name="Wood M."/>
            <person name="Montefiori M."/>
            <person name="Brummell D."/>
            <person name="Schwinn K."/>
            <person name="Catanach A."/>
            <person name="Fullerton C."/>
            <person name="Li D."/>
            <person name="Meiyalaghan S."/>
            <person name="Nieuwenhuizen N."/>
            <person name="Read N."/>
            <person name="Prakash R."/>
            <person name="Hunter D."/>
            <person name="Zhang H."/>
            <person name="Mckenzie M."/>
            <person name="Knabel M."/>
            <person name="Harris A."/>
            <person name="Allan A."/>
            <person name="Chen A."/>
            <person name="Janssen B."/>
            <person name="Plunkett B."/>
            <person name="Dwamena C."/>
            <person name="Voogd C."/>
            <person name="Leif D."/>
            <person name="Lafferty D."/>
            <person name="Souleyre E."/>
            <person name="Varkonyi-Gasic E."/>
            <person name="Gambi F."/>
            <person name="Hanley J."/>
            <person name="Yao J.-L."/>
            <person name="Cheung J."/>
            <person name="David K."/>
            <person name="Warren B."/>
            <person name="Marsh K."/>
            <person name="Snowden K."/>
            <person name="Lin-Wang K."/>
            <person name="Brian L."/>
            <person name="Martinez-Sanchez M."/>
            <person name="Wang M."/>
            <person name="Ileperuma N."/>
            <person name="Macnee N."/>
            <person name="Campin R."/>
            <person name="Mcatee P."/>
            <person name="Drummond R."/>
            <person name="Espley R."/>
            <person name="Ireland H."/>
            <person name="Wu R."/>
            <person name="Atkinson R."/>
            <person name="Karunairetnam S."/>
            <person name="Bulley S."/>
            <person name="Chunkath S."/>
            <person name="Hanley Z."/>
            <person name="Storey R."/>
            <person name="Thrimawithana A."/>
            <person name="Thomson S."/>
            <person name="David C."/>
            <person name="Testolin R."/>
        </authorList>
    </citation>
    <scope>NUCLEOTIDE SEQUENCE [LARGE SCALE GENOMIC DNA]</scope>
    <source>
        <strain evidence="9">cv. Red5</strain>
        <tissue evidence="8">Young leaf</tissue>
    </source>
</reference>
<organism evidence="8 9">
    <name type="scientific">Actinidia chinensis var. chinensis</name>
    <name type="common">Chinese soft-hair kiwi</name>
    <dbReference type="NCBI Taxonomy" id="1590841"/>
    <lineage>
        <taxon>Eukaryota</taxon>
        <taxon>Viridiplantae</taxon>
        <taxon>Streptophyta</taxon>
        <taxon>Embryophyta</taxon>
        <taxon>Tracheophyta</taxon>
        <taxon>Spermatophyta</taxon>
        <taxon>Magnoliopsida</taxon>
        <taxon>eudicotyledons</taxon>
        <taxon>Gunneridae</taxon>
        <taxon>Pentapetalae</taxon>
        <taxon>asterids</taxon>
        <taxon>Ericales</taxon>
        <taxon>Actinidiaceae</taxon>
        <taxon>Actinidia</taxon>
    </lineage>
</organism>
<feature type="compositionally biased region" description="Polar residues" evidence="5">
    <location>
        <begin position="69"/>
        <end position="112"/>
    </location>
</feature>
<evidence type="ECO:0000313" key="9">
    <source>
        <dbReference type="Proteomes" id="UP000241394"/>
    </source>
</evidence>
<name>A0A2R6RMF5_ACTCC</name>
<dbReference type="Gene3D" id="3.10.20.90">
    <property type="entry name" value="Phosphatidylinositol 3-kinase Catalytic Subunit, Chain A, domain 1"/>
    <property type="match status" value="1"/>
</dbReference>
<dbReference type="GO" id="GO:0003700">
    <property type="term" value="F:DNA-binding transcription factor activity"/>
    <property type="evidence" value="ECO:0007669"/>
    <property type="project" value="InterPro"/>
</dbReference>
<dbReference type="InParanoid" id="A0A2R6RMF5"/>
<keyword evidence="3" id="KW-0804">Transcription</keyword>
<dbReference type="Gramene" id="PSS31192">
    <property type="protein sequence ID" value="PSS31192"/>
    <property type="gene ID" value="CEY00_Acc04488"/>
</dbReference>
<comment type="caution">
    <text evidence="8">The sequence shown here is derived from an EMBL/GenBank/DDBJ whole genome shotgun (WGS) entry which is preliminary data.</text>
</comment>
<keyword evidence="9" id="KW-1185">Reference proteome</keyword>
<evidence type="ECO:0000256" key="2">
    <source>
        <dbReference type="ARBA" id="ARBA00023125"/>
    </source>
</evidence>
<dbReference type="PROSITE" id="PS51519">
    <property type="entry name" value="RWP_RK"/>
    <property type="match status" value="1"/>
</dbReference>
<dbReference type="Proteomes" id="UP000241394">
    <property type="component" value="Chromosome LG4"/>
</dbReference>
<evidence type="ECO:0000256" key="5">
    <source>
        <dbReference type="SAM" id="MobiDB-lite"/>
    </source>
</evidence>
<feature type="domain" description="PB1" evidence="7">
    <location>
        <begin position="788"/>
        <end position="871"/>
    </location>
</feature>
<protein>
    <submittedName>
        <fullName evidence="8">Uncharacterized protein</fullName>
    </submittedName>
</protein>
<dbReference type="PANTHER" id="PTHR32002:SF44">
    <property type="entry name" value="PROTEIN NLP4"/>
    <property type="match status" value="1"/>
</dbReference>
<dbReference type="EMBL" id="NKQK01000004">
    <property type="protein sequence ID" value="PSS31192.1"/>
    <property type="molecule type" value="Genomic_DNA"/>
</dbReference>
<evidence type="ECO:0000256" key="3">
    <source>
        <dbReference type="ARBA" id="ARBA00023163"/>
    </source>
</evidence>
<evidence type="ECO:0000256" key="1">
    <source>
        <dbReference type="ARBA" id="ARBA00023015"/>
    </source>
</evidence>
<dbReference type="SUPFAM" id="SSF54277">
    <property type="entry name" value="CAD &amp; PB1 domains"/>
    <property type="match status" value="1"/>
</dbReference>
<dbReference type="Pfam" id="PF00564">
    <property type="entry name" value="PB1"/>
    <property type="match status" value="1"/>
</dbReference>
<feature type="region of interest" description="Disordered" evidence="5">
    <location>
        <begin position="69"/>
        <end position="113"/>
    </location>
</feature>
<accession>A0A2R6RMF5</accession>
<dbReference type="PANTHER" id="PTHR32002">
    <property type="entry name" value="PROTEIN NLP8"/>
    <property type="match status" value="1"/>
</dbReference>
<feature type="compositionally biased region" description="Basic and acidic residues" evidence="5">
    <location>
        <begin position="512"/>
        <end position="528"/>
    </location>
</feature>
<feature type="region of interest" description="Disordered" evidence="5">
    <location>
        <begin position="699"/>
        <end position="788"/>
    </location>
</feature>
<dbReference type="InterPro" id="IPR045012">
    <property type="entry name" value="NLP"/>
</dbReference>
<feature type="region of interest" description="Disordered" evidence="5">
    <location>
        <begin position="657"/>
        <end position="685"/>
    </location>
</feature>
<feature type="region of interest" description="Disordered" evidence="5">
    <location>
        <begin position="509"/>
        <end position="541"/>
    </location>
</feature>
<evidence type="ECO:0000256" key="4">
    <source>
        <dbReference type="ARBA" id="ARBA00023242"/>
    </source>
</evidence>
<dbReference type="CDD" id="cd06407">
    <property type="entry name" value="PB1_NLP"/>
    <property type="match status" value="1"/>
</dbReference>
<reference evidence="9" key="2">
    <citation type="journal article" date="2018" name="BMC Genomics">
        <title>A manually annotated Actinidia chinensis var. chinensis (kiwifruit) genome highlights the challenges associated with draft genomes and gene prediction in plants.</title>
        <authorList>
            <person name="Pilkington S.M."/>
            <person name="Crowhurst R."/>
            <person name="Hilario E."/>
            <person name="Nardozza S."/>
            <person name="Fraser L."/>
            <person name="Peng Y."/>
            <person name="Gunaseelan K."/>
            <person name="Simpson R."/>
            <person name="Tahir J."/>
            <person name="Deroles S.C."/>
            <person name="Templeton K."/>
            <person name="Luo Z."/>
            <person name="Davy M."/>
            <person name="Cheng C."/>
            <person name="McNeilage M."/>
            <person name="Scaglione D."/>
            <person name="Liu Y."/>
            <person name="Zhang Q."/>
            <person name="Datson P."/>
            <person name="De Silva N."/>
            <person name="Gardiner S.E."/>
            <person name="Bassett H."/>
            <person name="Chagne D."/>
            <person name="McCallum J."/>
            <person name="Dzierzon H."/>
            <person name="Deng C."/>
            <person name="Wang Y.Y."/>
            <person name="Barron L."/>
            <person name="Manako K."/>
            <person name="Bowen J."/>
            <person name="Foster T.M."/>
            <person name="Erridge Z.A."/>
            <person name="Tiffin H."/>
            <person name="Waite C.N."/>
            <person name="Davies K.M."/>
            <person name="Grierson E.P."/>
            <person name="Laing W.A."/>
            <person name="Kirk R."/>
            <person name="Chen X."/>
            <person name="Wood M."/>
            <person name="Montefiori M."/>
            <person name="Brummell D.A."/>
            <person name="Schwinn K.E."/>
            <person name="Catanach A."/>
            <person name="Fullerton C."/>
            <person name="Li D."/>
            <person name="Meiyalaghan S."/>
            <person name="Nieuwenhuizen N."/>
            <person name="Read N."/>
            <person name="Prakash R."/>
            <person name="Hunter D."/>
            <person name="Zhang H."/>
            <person name="McKenzie M."/>
            <person name="Knabel M."/>
            <person name="Harris A."/>
            <person name="Allan A.C."/>
            <person name="Gleave A."/>
            <person name="Chen A."/>
            <person name="Janssen B.J."/>
            <person name="Plunkett B."/>
            <person name="Ampomah-Dwamena C."/>
            <person name="Voogd C."/>
            <person name="Leif D."/>
            <person name="Lafferty D."/>
            <person name="Souleyre E.J.F."/>
            <person name="Varkonyi-Gasic E."/>
            <person name="Gambi F."/>
            <person name="Hanley J."/>
            <person name="Yao J.L."/>
            <person name="Cheung J."/>
            <person name="David K.M."/>
            <person name="Warren B."/>
            <person name="Marsh K."/>
            <person name="Snowden K.C."/>
            <person name="Lin-Wang K."/>
            <person name="Brian L."/>
            <person name="Martinez-Sanchez M."/>
            <person name="Wang M."/>
            <person name="Ileperuma N."/>
            <person name="Macnee N."/>
            <person name="Campin R."/>
            <person name="McAtee P."/>
            <person name="Drummond R.S.M."/>
            <person name="Espley R.V."/>
            <person name="Ireland H.S."/>
            <person name="Wu R."/>
            <person name="Atkinson R.G."/>
            <person name="Karunairetnam S."/>
            <person name="Bulley S."/>
            <person name="Chunkath S."/>
            <person name="Hanley Z."/>
            <person name="Storey R."/>
            <person name="Thrimawithana A.H."/>
            <person name="Thomson S."/>
            <person name="David C."/>
            <person name="Testolin R."/>
            <person name="Huang H."/>
            <person name="Hellens R.P."/>
            <person name="Schaffer R.J."/>
        </authorList>
    </citation>
    <scope>NUCLEOTIDE SEQUENCE [LARGE SCALE GENOMIC DNA]</scope>
    <source>
        <strain evidence="9">cv. Red5</strain>
    </source>
</reference>
<evidence type="ECO:0000259" key="7">
    <source>
        <dbReference type="PROSITE" id="PS51745"/>
    </source>
</evidence>